<dbReference type="Gene3D" id="1.10.10.10">
    <property type="entry name" value="Winged helix-like DNA-binding domain superfamily/Winged helix DNA-binding domain"/>
    <property type="match status" value="1"/>
</dbReference>
<name>A0ABM4CMD4_HYDVU</name>
<dbReference type="GeneID" id="136085585"/>
<reference evidence="2" key="1">
    <citation type="submission" date="2025-08" db="UniProtKB">
        <authorList>
            <consortium name="RefSeq"/>
        </authorList>
    </citation>
    <scope>IDENTIFICATION</scope>
</reference>
<sequence length="424" mass="48334">MASRKQYLSFHQQSLAVDLKNQGKFYRQIQKETGIHFTTVSSIDKKHNLTTNAIDRNTIINVMKKSFVLAAKLALKVQADHNITVTLQTIRNRIREQGYTGSEVESIVILPSDYIIQSNEFTLIQGALLATMNVLMKVYTVSFNIKPTIYTNGLKSVLSLILDENLGSRFLNVLFHNDSSGKLVIYATINNTIYQLETAPLILNQSHSIKICQTLEAEIYWFSVELNGFNIYKEKNLNAKDIKNLKVYGSDPLYDAQSGFISNILIVNKYAEYIVGNTPTPLVKGKMVAEIPRLDMEYIISFDINPSNFDSGLHNIICFKNDFGFDICFYIYNNGSLQITTQATEQPFEIDFIGSNLWSNIVLCQILKNYEYLFTIKINGLDVFNKNINQPKSFKNIKVYASYPWYNIQKGLIKNFLVVNDISS</sequence>
<keyword evidence="1" id="KW-1185">Reference proteome</keyword>
<dbReference type="Proteomes" id="UP001652625">
    <property type="component" value="Chromosome 09"/>
</dbReference>
<protein>
    <submittedName>
        <fullName evidence="2">Uncharacterized protein LOC136085585</fullName>
    </submittedName>
</protein>
<proteinExistence type="predicted"/>
<evidence type="ECO:0000313" key="2">
    <source>
        <dbReference type="RefSeq" id="XP_065662977.1"/>
    </source>
</evidence>
<dbReference type="InterPro" id="IPR036388">
    <property type="entry name" value="WH-like_DNA-bd_sf"/>
</dbReference>
<accession>A0ABM4CMD4</accession>
<dbReference type="RefSeq" id="XP_065662977.1">
    <property type="nucleotide sequence ID" value="XM_065806905.1"/>
</dbReference>
<organism evidence="1 2">
    <name type="scientific">Hydra vulgaris</name>
    <name type="common">Hydra</name>
    <name type="synonym">Hydra attenuata</name>
    <dbReference type="NCBI Taxonomy" id="6087"/>
    <lineage>
        <taxon>Eukaryota</taxon>
        <taxon>Metazoa</taxon>
        <taxon>Cnidaria</taxon>
        <taxon>Hydrozoa</taxon>
        <taxon>Hydroidolina</taxon>
        <taxon>Anthoathecata</taxon>
        <taxon>Aplanulata</taxon>
        <taxon>Hydridae</taxon>
        <taxon>Hydra</taxon>
    </lineage>
</organism>
<evidence type="ECO:0000313" key="1">
    <source>
        <dbReference type="Proteomes" id="UP001652625"/>
    </source>
</evidence>
<gene>
    <name evidence="2" type="primary">LOC136085585</name>
</gene>